<comment type="caution">
    <text evidence="8">The sequence shown here is derived from an EMBL/GenBank/DDBJ whole genome shotgun (WGS) entry which is preliminary data.</text>
</comment>
<evidence type="ECO:0000256" key="4">
    <source>
        <dbReference type="ARBA" id="ARBA00023157"/>
    </source>
</evidence>
<proteinExistence type="predicted"/>
<dbReference type="InterPro" id="IPR002157">
    <property type="entry name" value="Cbl-bd_prot"/>
</dbReference>
<evidence type="ECO:0000256" key="2">
    <source>
        <dbReference type="ARBA" id="ARBA00022525"/>
    </source>
</evidence>
<dbReference type="Gene3D" id="1.50.10.20">
    <property type="match status" value="1"/>
</dbReference>
<organism evidence="8 9">
    <name type="scientific">Nephila pilipes</name>
    <name type="common">Giant wood spider</name>
    <name type="synonym">Nephila maculata</name>
    <dbReference type="NCBI Taxonomy" id="299642"/>
    <lineage>
        <taxon>Eukaryota</taxon>
        <taxon>Metazoa</taxon>
        <taxon>Ecdysozoa</taxon>
        <taxon>Arthropoda</taxon>
        <taxon>Chelicerata</taxon>
        <taxon>Arachnida</taxon>
        <taxon>Araneae</taxon>
        <taxon>Araneomorphae</taxon>
        <taxon>Entelegynae</taxon>
        <taxon>Araneoidea</taxon>
        <taxon>Nephilidae</taxon>
        <taxon>Nephila</taxon>
    </lineage>
</organism>
<accession>A0A8X6PW36</accession>
<dbReference type="Pfam" id="PF01122">
    <property type="entry name" value="Cobalamin_bind"/>
    <property type="match status" value="1"/>
</dbReference>
<dbReference type="GO" id="GO:0005615">
    <property type="term" value="C:extracellular space"/>
    <property type="evidence" value="ECO:0007669"/>
    <property type="project" value="TreeGrafter"/>
</dbReference>
<keyword evidence="5" id="KW-0170">Cobalt</keyword>
<feature type="non-terminal residue" evidence="8">
    <location>
        <position position="1"/>
    </location>
</feature>
<reference evidence="8" key="1">
    <citation type="submission" date="2020-08" db="EMBL/GenBank/DDBJ databases">
        <title>Multicomponent nature underlies the extraordinary mechanical properties of spider dragline silk.</title>
        <authorList>
            <person name="Kono N."/>
            <person name="Nakamura H."/>
            <person name="Mori M."/>
            <person name="Yoshida Y."/>
            <person name="Ohtoshi R."/>
            <person name="Malay A.D."/>
            <person name="Moran D.A.P."/>
            <person name="Tomita M."/>
            <person name="Numata K."/>
            <person name="Arakawa K."/>
        </authorList>
    </citation>
    <scope>NUCLEOTIDE SEQUENCE</scope>
</reference>
<evidence type="ECO:0000256" key="1">
    <source>
        <dbReference type="ARBA" id="ARBA00004613"/>
    </source>
</evidence>
<feature type="binding site" evidence="5">
    <location>
        <begin position="412"/>
        <end position="414"/>
    </location>
    <ligand>
        <name>cyanocob(III)alamin</name>
        <dbReference type="ChEBI" id="CHEBI:17439"/>
    </ligand>
</feature>
<protein>
    <submittedName>
        <fullName evidence="8">Uncharacterized protein</fullName>
    </submittedName>
</protein>
<feature type="binding site" evidence="5">
    <location>
        <begin position="395"/>
        <end position="396"/>
    </location>
    <ligand>
        <name>cyanocob(III)alamin</name>
        <dbReference type="ChEBI" id="CHEBI:17439"/>
    </ligand>
</feature>
<feature type="disulfide bond" evidence="7">
    <location>
        <begin position="27"/>
        <end position="42"/>
    </location>
</feature>
<dbReference type="InterPro" id="IPR051588">
    <property type="entry name" value="Cobalamin_Transport"/>
</dbReference>
<evidence type="ECO:0000313" key="9">
    <source>
        <dbReference type="Proteomes" id="UP000887013"/>
    </source>
</evidence>
<keyword evidence="3" id="KW-0732">Signal</keyword>
<dbReference type="GO" id="GO:0031419">
    <property type="term" value="F:cobalamin binding"/>
    <property type="evidence" value="ECO:0007669"/>
    <property type="project" value="InterPro"/>
</dbReference>
<evidence type="ECO:0000256" key="6">
    <source>
        <dbReference type="PIRSR" id="PIRSR602157-2"/>
    </source>
</evidence>
<dbReference type="SMART" id="SM00192">
    <property type="entry name" value="LDLa"/>
    <property type="match status" value="1"/>
</dbReference>
<dbReference type="EMBL" id="BMAW01073105">
    <property type="protein sequence ID" value="GFT86374.1"/>
    <property type="molecule type" value="Genomic_DNA"/>
</dbReference>
<dbReference type="InterPro" id="IPR008930">
    <property type="entry name" value="Terpenoid_cyclase/PrenylTrfase"/>
</dbReference>
<evidence type="ECO:0000256" key="7">
    <source>
        <dbReference type="PROSITE-ProRule" id="PRU00124"/>
    </source>
</evidence>
<keyword evidence="2" id="KW-0964">Secreted</keyword>
<dbReference type="PANTHER" id="PTHR10559">
    <property type="entry name" value="TRANSCOBALAMIN-1/GASTRIC INTRINSIC FACTOR"/>
    <property type="match status" value="1"/>
</dbReference>
<feature type="binding site" evidence="5">
    <location>
        <position position="207"/>
    </location>
    <ligand>
        <name>cyanocob(III)alamin</name>
        <dbReference type="ChEBI" id="CHEBI:17439"/>
    </ligand>
</feature>
<comment type="caution">
    <text evidence="7">Lacks conserved residue(s) required for the propagation of feature annotation.</text>
</comment>
<dbReference type="InterPro" id="IPR002172">
    <property type="entry name" value="LDrepeatLR_classA_rpt"/>
</dbReference>
<feature type="binding site" evidence="5">
    <location>
        <position position="251"/>
    </location>
    <ligand>
        <name>cyanocob(III)alamin</name>
        <dbReference type="ChEBI" id="CHEBI:17439"/>
    </ligand>
</feature>
<evidence type="ECO:0000256" key="3">
    <source>
        <dbReference type="ARBA" id="ARBA00022729"/>
    </source>
</evidence>
<dbReference type="Gene3D" id="2.170.130.30">
    <property type="match status" value="1"/>
</dbReference>
<keyword evidence="4 6" id="KW-1015">Disulfide bond</keyword>
<dbReference type="InterPro" id="IPR023415">
    <property type="entry name" value="LDLR_class-A_CS"/>
</dbReference>
<gene>
    <name evidence="8" type="primary">AVEN_152309_1</name>
    <name evidence="8" type="ORF">NPIL_236711</name>
</gene>
<dbReference type="InterPro" id="IPR036055">
    <property type="entry name" value="LDL_receptor-like_sf"/>
</dbReference>
<evidence type="ECO:0000313" key="8">
    <source>
        <dbReference type="EMBL" id="GFT86374.1"/>
    </source>
</evidence>
<keyword evidence="9" id="KW-1185">Reference proteome</keyword>
<dbReference type="PROSITE" id="PS01209">
    <property type="entry name" value="LDLRA_1"/>
    <property type="match status" value="1"/>
</dbReference>
<evidence type="ECO:0000256" key="5">
    <source>
        <dbReference type="PIRSR" id="PIRSR602157-1"/>
    </source>
</evidence>
<dbReference type="PANTHER" id="PTHR10559:SF18">
    <property type="entry name" value="TRANSCOBALAMIN II"/>
    <property type="match status" value="1"/>
</dbReference>
<dbReference type="CDD" id="cd00112">
    <property type="entry name" value="LDLa"/>
    <property type="match status" value="1"/>
</dbReference>
<dbReference type="Pfam" id="PF00057">
    <property type="entry name" value="Ldl_recept_a"/>
    <property type="match status" value="1"/>
</dbReference>
<name>A0A8X6PW36_NEPPI</name>
<dbReference type="SUPFAM" id="SSF48239">
    <property type="entry name" value="Terpenoid cyclases/Protein prenyltransferases"/>
    <property type="match status" value="1"/>
</dbReference>
<dbReference type="Proteomes" id="UP000887013">
    <property type="component" value="Unassembled WGS sequence"/>
</dbReference>
<dbReference type="SUPFAM" id="SSF57424">
    <property type="entry name" value="LDL receptor-like module"/>
    <property type="match status" value="1"/>
</dbReference>
<feature type="disulfide bond" evidence="6">
    <location>
        <begin position="179"/>
        <end position="218"/>
    </location>
</feature>
<dbReference type="AlphaFoldDB" id="A0A8X6PW36"/>
<dbReference type="Gene3D" id="4.10.400.10">
    <property type="entry name" value="Low-density Lipoprotein Receptor"/>
    <property type="match status" value="1"/>
</dbReference>
<dbReference type="PROSITE" id="PS50068">
    <property type="entry name" value="LDLRA_2"/>
    <property type="match status" value="1"/>
</dbReference>
<dbReference type="OrthoDB" id="6431416at2759"/>
<comment type="subcellular location">
    <subcellularLocation>
        <location evidence="1">Secreted</location>
    </subcellularLocation>
</comment>
<sequence>YSGYCPDHRAFKCPNRPRKCIPLNWKCDGILDCYDGADESDCNDKKGNFNVKQEFIFKSMVSAQNWSRLLRKSEYSVRRWGSDVERIAVALFLSNETVFIENDSVRNELAYESSLSLLSRLALKKIEDVSSTELASYVNAFIVTCIDPRKFYVINLVRELRMRADATNYTNPYIMLALCNAGERITVQDTEKLISVFWRASREFWTDVQALAVLALACASKQPHKVLDMEEISELTMELKKMQYRNGTVENIKTTALVMQALFASETEADEDHFDEEKALKQILLAQKDDGSFGNLMNTYYVLPVLNYRSLVNISSSHCKTPLINETDALKELMNQVGEKWSIQFSLWIGNNRTIERTLTLNVPANISFYRIMEFAANVDKKYRFEYNVRNGKPYIYSISEIQEDPENGMMWLLFTTTSDSEGDVTQIMKSPADVVPKNKQHLVFWYKCAAWTQ</sequence>
<dbReference type="GO" id="GO:0015889">
    <property type="term" value="P:cobalamin transport"/>
    <property type="evidence" value="ECO:0007669"/>
    <property type="project" value="InterPro"/>
</dbReference>